<evidence type="ECO:0000313" key="2">
    <source>
        <dbReference type="Proteomes" id="UP000036681"/>
    </source>
</evidence>
<name>A0A0M3I912_ASCLU</name>
<keyword evidence="1" id="KW-1133">Transmembrane helix</keyword>
<evidence type="ECO:0000256" key="1">
    <source>
        <dbReference type="SAM" id="Phobius"/>
    </source>
</evidence>
<reference evidence="3" key="1">
    <citation type="submission" date="2017-02" db="UniProtKB">
        <authorList>
            <consortium name="WormBaseParasite"/>
        </authorList>
    </citation>
    <scope>IDENTIFICATION</scope>
</reference>
<organism evidence="2 3">
    <name type="scientific">Ascaris lumbricoides</name>
    <name type="common">Giant roundworm</name>
    <dbReference type="NCBI Taxonomy" id="6252"/>
    <lineage>
        <taxon>Eukaryota</taxon>
        <taxon>Metazoa</taxon>
        <taxon>Ecdysozoa</taxon>
        <taxon>Nematoda</taxon>
        <taxon>Chromadorea</taxon>
        <taxon>Rhabditida</taxon>
        <taxon>Spirurina</taxon>
        <taxon>Ascaridomorpha</taxon>
        <taxon>Ascaridoidea</taxon>
        <taxon>Ascarididae</taxon>
        <taxon>Ascaris</taxon>
    </lineage>
</organism>
<dbReference type="AlphaFoldDB" id="A0A0M3I912"/>
<dbReference type="WBParaSite" id="ALUE_0001389301-mRNA-1">
    <property type="protein sequence ID" value="ALUE_0001389301-mRNA-1"/>
    <property type="gene ID" value="ALUE_0001389301"/>
</dbReference>
<dbReference type="Proteomes" id="UP000036681">
    <property type="component" value="Unplaced"/>
</dbReference>
<protein>
    <submittedName>
        <fullName evidence="3">Ovule protein</fullName>
    </submittedName>
</protein>
<keyword evidence="1" id="KW-0812">Transmembrane</keyword>
<accession>A0A0M3I912</accession>
<feature type="transmembrane region" description="Helical" evidence="1">
    <location>
        <begin position="61"/>
        <end position="83"/>
    </location>
</feature>
<sequence>MITGPRLCSKLNIKRCLLRNLFHPSQVESLKHYQRNVNKRLSHLRCEILVKTLRTTSNEEVLWLIIAFSINYYLLIVTPIIMYSHCYVYV</sequence>
<keyword evidence="1" id="KW-0472">Membrane</keyword>
<evidence type="ECO:0000313" key="3">
    <source>
        <dbReference type="WBParaSite" id="ALUE_0001389301-mRNA-1"/>
    </source>
</evidence>
<proteinExistence type="predicted"/>
<keyword evidence="2" id="KW-1185">Reference proteome</keyword>